<dbReference type="GO" id="GO:0016810">
    <property type="term" value="F:hydrolase activity, acting on carbon-nitrogen (but not peptide) bonds"/>
    <property type="evidence" value="ECO:0007669"/>
    <property type="project" value="InterPro"/>
</dbReference>
<proteinExistence type="predicted"/>
<dbReference type="InterPro" id="IPR032466">
    <property type="entry name" value="Metal_Hydrolase"/>
</dbReference>
<reference evidence="3" key="1">
    <citation type="submission" date="2016-10" db="EMBL/GenBank/DDBJ databases">
        <authorList>
            <person name="Varghese N."/>
            <person name="Submissions S."/>
        </authorList>
    </citation>
    <scope>NUCLEOTIDE SEQUENCE [LARGE SCALE GENOMIC DNA]</scope>
    <source>
        <strain evidence="3">CGMCC 4.7038</strain>
    </source>
</reference>
<dbReference type="InterPro" id="IPR006680">
    <property type="entry name" value="Amidohydro-rel"/>
</dbReference>
<dbReference type="EMBL" id="FNYV01000007">
    <property type="protein sequence ID" value="SEJ72733.1"/>
    <property type="molecule type" value="Genomic_DNA"/>
</dbReference>
<protein>
    <submittedName>
        <fullName evidence="2">Cytosine/adenosine deaminase</fullName>
    </submittedName>
</protein>
<gene>
    <name evidence="2" type="ORF">SAMN05443287_10712</name>
</gene>
<dbReference type="SUPFAM" id="SSF51338">
    <property type="entry name" value="Composite domain of metallo-dependent hydrolases"/>
    <property type="match status" value="1"/>
</dbReference>
<sequence>MMLFSGGTVVTMDPVIGDLARGDVLVRDDRIVAVGPDLRSHPEAAGATVIDTGGRIVSPGFVDTHRHAWQAQLRRSIPDVTDLGAYVMSTLAGIAPAYTAHDMYVGTRLAALTALDAGITTMLDFSHNSRTAAHSDAAIQALVDTGIRGVHASMGPHFGDWDRQWPGDLARVCEAYQGVNGGLVTLRLAALATDEIAGPALAYGPELAAVARDLGLGVSVDAVFGESSSAAILRWAADGLLNPELTLIHATGLTPQAWQAMGDAGVTVSLAPTSEPQIGLETAVPAIDEALAAGIRPGLSIDVEVALVSDMFTQMRTLHAIQRMRAVNAAYGTDATPHRITTRDVLDFATLQGARTNGLGDVTGSLTPGKQADLLVVNAEDINTMPLNDAIGTLVLGADPRNIETVLVAGQLRKRDGRLVGVDLNELCQDVTASRDTIRKTAAK</sequence>
<organism evidence="2 3">
    <name type="scientific">Micromonospora phaseoli</name>
    <dbReference type="NCBI Taxonomy" id="1144548"/>
    <lineage>
        <taxon>Bacteria</taxon>
        <taxon>Bacillati</taxon>
        <taxon>Actinomycetota</taxon>
        <taxon>Actinomycetes</taxon>
        <taxon>Micromonosporales</taxon>
        <taxon>Micromonosporaceae</taxon>
        <taxon>Micromonospora</taxon>
    </lineage>
</organism>
<accession>A0A1H7B4U1</accession>
<dbReference type="Proteomes" id="UP000198707">
    <property type="component" value="Unassembled WGS sequence"/>
</dbReference>
<dbReference type="Gene3D" id="2.30.40.10">
    <property type="entry name" value="Urease, subunit C, domain 1"/>
    <property type="match status" value="1"/>
</dbReference>
<keyword evidence="3" id="KW-1185">Reference proteome</keyword>
<dbReference type="RefSeq" id="WP_092381236.1">
    <property type="nucleotide sequence ID" value="NZ_BOPI01000020.1"/>
</dbReference>
<dbReference type="InterPro" id="IPR050287">
    <property type="entry name" value="MTA/SAH_deaminase"/>
</dbReference>
<evidence type="ECO:0000313" key="2">
    <source>
        <dbReference type="EMBL" id="SEJ72733.1"/>
    </source>
</evidence>
<name>A0A1H7B4U1_9ACTN</name>
<evidence type="ECO:0000313" key="3">
    <source>
        <dbReference type="Proteomes" id="UP000198707"/>
    </source>
</evidence>
<feature type="domain" description="Amidohydrolase-related" evidence="1">
    <location>
        <begin position="56"/>
        <end position="412"/>
    </location>
</feature>
<dbReference type="PANTHER" id="PTHR43794:SF5">
    <property type="entry name" value="CHLOROHYDROLASE FAMILY PROTEIN"/>
    <property type="match status" value="1"/>
</dbReference>
<dbReference type="Pfam" id="PF01979">
    <property type="entry name" value="Amidohydro_1"/>
    <property type="match status" value="1"/>
</dbReference>
<dbReference type="OrthoDB" id="3189065at2"/>
<dbReference type="Gene3D" id="3.20.20.140">
    <property type="entry name" value="Metal-dependent hydrolases"/>
    <property type="match status" value="1"/>
</dbReference>
<evidence type="ECO:0000259" key="1">
    <source>
        <dbReference type="Pfam" id="PF01979"/>
    </source>
</evidence>
<dbReference type="SUPFAM" id="SSF51556">
    <property type="entry name" value="Metallo-dependent hydrolases"/>
    <property type="match status" value="1"/>
</dbReference>
<dbReference type="InterPro" id="IPR011059">
    <property type="entry name" value="Metal-dep_hydrolase_composite"/>
</dbReference>
<dbReference type="NCBIfam" id="NF006056">
    <property type="entry name" value="PRK08204.1"/>
    <property type="match status" value="1"/>
</dbReference>
<dbReference type="AlphaFoldDB" id="A0A1H7B4U1"/>
<dbReference type="STRING" id="1144548.SAMN05443287_10712"/>
<dbReference type="PANTHER" id="PTHR43794">
    <property type="entry name" value="AMINOHYDROLASE SSNA-RELATED"/>
    <property type="match status" value="1"/>
</dbReference>